<dbReference type="EMBL" id="BAABKD010000008">
    <property type="protein sequence ID" value="GAA5088658.1"/>
    <property type="molecule type" value="Genomic_DNA"/>
</dbReference>
<keyword evidence="5 7" id="KW-0378">Hydrolase</keyword>
<evidence type="ECO:0000256" key="4">
    <source>
        <dbReference type="ARBA" id="ARBA00022723"/>
    </source>
</evidence>
<keyword evidence="6 7" id="KW-0460">Magnesium</keyword>
<proteinExistence type="inferred from homology"/>
<organism evidence="8 9">
    <name type="scientific">Paenalcaligenes hermetiae</name>
    <dbReference type="NCBI Taxonomy" id="1157987"/>
    <lineage>
        <taxon>Bacteria</taxon>
        <taxon>Pseudomonadati</taxon>
        <taxon>Pseudomonadota</taxon>
        <taxon>Betaproteobacteria</taxon>
        <taxon>Burkholderiales</taxon>
        <taxon>Alcaligenaceae</taxon>
        <taxon>Paenalcaligenes</taxon>
    </lineage>
</organism>
<comment type="catalytic activity">
    <reaction evidence="1 7">
        <text>a myo-inositol phosphate + H2O = myo-inositol + phosphate</text>
        <dbReference type="Rhea" id="RHEA:24056"/>
        <dbReference type="ChEBI" id="CHEBI:15377"/>
        <dbReference type="ChEBI" id="CHEBI:17268"/>
        <dbReference type="ChEBI" id="CHEBI:43474"/>
        <dbReference type="ChEBI" id="CHEBI:84139"/>
        <dbReference type="EC" id="3.1.3.25"/>
    </reaction>
</comment>
<dbReference type="InterPro" id="IPR033942">
    <property type="entry name" value="IMPase"/>
</dbReference>
<accession>A0ABP9M2I3</accession>
<evidence type="ECO:0000256" key="1">
    <source>
        <dbReference type="ARBA" id="ARBA00001033"/>
    </source>
</evidence>
<dbReference type="InterPro" id="IPR020550">
    <property type="entry name" value="Inositol_monophosphatase_CS"/>
</dbReference>
<comment type="cofactor">
    <cofactor evidence="2 7">
        <name>Mg(2+)</name>
        <dbReference type="ChEBI" id="CHEBI:18420"/>
    </cofactor>
</comment>
<evidence type="ECO:0000256" key="6">
    <source>
        <dbReference type="ARBA" id="ARBA00022842"/>
    </source>
</evidence>
<evidence type="ECO:0000256" key="2">
    <source>
        <dbReference type="ARBA" id="ARBA00001946"/>
    </source>
</evidence>
<dbReference type="PANTHER" id="PTHR20854:SF4">
    <property type="entry name" value="INOSITOL-1-MONOPHOSPHATASE-RELATED"/>
    <property type="match status" value="1"/>
</dbReference>
<dbReference type="PROSITE" id="PS00629">
    <property type="entry name" value="IMP_1"/>
    <property type="match status" value="1"/>
</dbReference>
<protein>
    <recommendedName>
        <fullName evidence="7">Inositol-1-monophosphatase</fullName>
        <ecNumber evidence="7">3.1.3.25</ecNumber>
    </recommendedName>
</protein>
<evidence type="ECO:0000313" key="9">
    <source>
        <dbReference type="Proteomes" id="UP001500227"/>
    </source>
</evidence>
<dbReference type="CDD" id="cd01639">
    <property type="entry name" value="IMPase"/>
    <property type="match status" value="1"/>
</dbReference>
<keyword evidence="4 7" id="KW-0479">Metal-binding</keyword>
<reference evidence="9" key="1">
    <citation type="journal article" date="2019" name="Int. J. Syst. Evol. Microbiol.">
        <title>The Global Catalogue of Microorganisms (GCM) 10K type strain sequencing project: providing services to taxonomists for standard genome sequencing and annotation.</title>
        <authorList>
            <consortium name="The Broad Institute Genomics Platform"/>
            <consortium name="The Broad Institute Genome Sequencing Center for Infectious Disease"/>
            <person name="Wu L."/>
            <person name="Ma J."/>
        </authorList>
    </citation>
    <scope>NUCLEOTIDE SEQUENCE [LARGE SCALE GENOMIC DNA]</scope>
    <source>
        <strain evidence="9">JCM 18423</strain>
    </source>
</reference>
<dbReference type="SUPFAM" id="SSF56655">
    <property type="entry name" value="Carbohydrate phosphatase"/>
    <property type="match status" value="1"/>
</dbReference>
<gene>
    <name evidence="8" type="ORF">GCM10023337_10540</name>
</gene>
<name>A0ABP9M2I3_9BURK</name>
<dbReference type="Gene3D" id="3.40.190.80">
    <property type="match status" value="1"/>
</dbReference>
<dbReference type="PRINTS" id="PR00377">
    <property type="entry name" value="IMPHPHTASES"/>
</dbReference>
<dbReference type="PRINTS" id="PR01959">
    <property type="entry name" value="SBIMPHPHTASE"/>
</dbReference>
<comment type="caution">
    <text evidence="8">The sequence shown here is derived from an EMBL/GenBank/DDBJ whole genome shotgun (WGS) entry which is preliminary data.</text>
</comment>
<dbReference type="Pfam" id="PF00459">
    <property type="entry name" value="Inositol_P"/>
    <property type="match status" value="1"/>
</dbReference>
<dbReference type="Gene3D" id="3.30.540.10">
    <property type="entry name" value="Fructose-1,6-Bisphosphatase, subunit A, domain 1"/>
    <property type="match status" value="1"/>
</dbReference>
<evidence type="ECO:0000256" key="5">
    <source>
        <dbReference type="ARBA" id="ARBA00022801"/>
    </source>
</evidence>
<dbReference type="RefSeq" id="WP_260649135.1">
    <property type="nucleotide sequence ID" value="NZ_BAABKD010000008.1"/>
</dbReference>
<dbReference type="InterPro" id="IPR000760">
    <property type="entry name" value="Inositol_monophosphatase-like"/>
</dbReference>
<dbReference type="InterPro" id="IPR022337">
    <property type="entry name" value="Inositol_monophosphatase_SuhB"/>
</dbReference>
<evidence type="ECO:0000313" key="8">
    <source>
        <dbReference type="EMBL" id="GAA5088658.1"/>
    </source>
</evidence>
<keyword evidence="9" id="KW-1185">Reference proteome</keyword>
<dbReference type="PROSITE" id="PS00630">
    <property type="entry name" value="IMP_2"/>
    <property type="match status" value="1"/>
</dbReference>
<dbReference type="PANTHER" id="PTHR20854">
    <property type="entry name" value="INOSITOL MONOPHOSPHATASE"/>
    <property type="match status" value="1"/>
</dbReference>
<dbReference type="EC" id="3.1.3.25" evidence="7"/>
<sequence length="264" mass="28612">MHPMLFTAIKAARRAGDIITRASRDLERVHIARKGPSDYVTEVDQAVEEVIIEVLAEAYPDHAFLGEETGERQPDADKVGRGGVEYQWVIDPLDGTTNFIHGFPHYAVSIAALHRGQLAHAVIFDPSNNEIFAASRGSGAFLDDRRIRVSEQRRYHDALIGAHVAGSAGALTTTSPFTGLLTECAAVRRTGSTVLDLAYVACGRLDGFCAVNLKPWDMAAGALIAMEAGALVGDLEGEQSWYETGQILAATPKIFPQMIMHLQN</sequence>
<dbReference type="Proteomes" id="UP001500227">
    <property type="component" value="Unassembled WGS sequence"/>
</dbReference>
<evidence type="ECO:0000256" key="7">
    <source>
        <dbReference type="RuleBase" id="RU364068"/>
    </source>
</evidence>
<evidence type="ECO:0000256" key="3">
    <source>
        <dbReference type="ARBA" id="ARBA00009759"/>
    </source>
</evidence>
<dbReference type="InterPro" id="IPR020583">
    <property type="entry name" value="Inositol_monoP_metal-BS"/>
</dbReference>
<comment type="similarity">
    <text evidence="3 7">Belongs to the inositol monophosphatase superfamily.</text>
</comment>